<comment type="caution">
    <text evidence="3">The sequence shown here is derived from an EMBL/GenBank/DDBJ whole genome shotgun (WGS) entry which is preliminary data.</text>
</comment>
<organism evidence="3 4">
    <name type="scientific">Rubroshorea leprosula</name>
    <dbReference type="NCBI Taxonomy" id="152421"/>
    <lineage>
        <taxon>Eukaryota</taxon>
        <taxon>Viridiplantae</taxon>
        <taxon>Streptophyta</taxon>
        <taxon>Embryophyta</taxon>
        <taxon>Tracheophyta</taxon>
        <taxon>Spermatophyta</taxon>
        <taxon>Magnoliopsida</taxon>
        <taxon>eudicotyledons</taxon>
        <taxon>Gunneridae</taxon>
        <taxon>Pentapetalae</taxon>
        <taxon>rosids</taxon>
        <taxon>malvids</taxon>
        <taxon>Malvales</taxon>
        <taxon>Dipterocarpaceae</taxon>
        <taxon>Rubroshorea</taxon>
    </lineage>
</organism>
<accession>A0AAV5KU93</accession>
<evidence type="ECO:0000313" key="3">
    <source>
        <dbReference type="EMBL" id="GKV28141.1"/>
    </source>
</evidence>
<name>A0AAV5KU93_9ROSI</name>
<reference evidence="3 4" key="1">
    <citation type="journal article" date="2021" name="Commun. Biol.">
        <title>The genome of Shorea leprosula (Dipterocarpaceae) highlights the ecological relevance of drought in aseasonal tropical rainforests.</title>
        <authorList>
            <person name="Ng K.K.S."/>
            <person name="Kobayashi M.J."/>
            <person name="Fawcett J.A."/>
            <person name="Hatakeyama M."/>
            <person name="Paape T."/>
            <person name="Ng C.H."/>
            <person name="Ang C.C."/>
            <person name="Tnah L.H."/>
            <person name="Lee C.T."/>
            <person name="Nishiyama T."/>
            <person name="Sese J."/>
            <person name="O'Brien M.J."/>
            <person name="Copetti D."/>
            <person name="Mohd Noor M.I."/>
            <person name="Ong R.C."/>
            <person name="Putra M."/>
            <person name="Sireger I.Z."/>
            <person name="Indrioko S."/>
            <person name="Kosugi Y."/>
            <person name="Izuno A."/>
            <person name="Isagi Y."/>
            <person name="Lee S.L."/>
            <person name="Shimizu K.K."/>
        </authorList>
    </citation>
    <scope>NUCLEOTIDE SEQUENCE [LARGE SCALE GENOMIC DNA]</scope>
    <source>
        <strain evidence="3">214</strain>
    </source>
</reference>
<protein>
    <submittedName>
        <fullName evidence="3">Uncharacterized protein</fullName>
    </submittedName>
</protein>
<proteinExistence type="predicted"/>
<dbReference type="EMBL" id="BPVZ01000078">
    <property type="protein sequence ID" value="GKV28141.1"/>
    <property type="molecule type" value="Genomic_DNA"/>
</dbReference>
<evidence type="ECO:0000256" key="1">
    <source>
        <dbReference type="SAM" id="Coils"/>
    </source>
</evidence>
<feature type="coiled-coil region" evidence="1">
    <location>
        <begin position="242"/>
        <end position="301"/>
    </location>
</feature>
<dbReference type="AlphaFoldDB" id="A0AAV5KU93"/>
<keyword evidence="4" id="KW-1185">Reference proteome</keyword>
<dbReference type="Proteomes" id="UP001054252">
    <property type="component" value="Unassembled WGS sequence"/>
</dbReference>
<feature type="region of interest" description="Disordered" evidence="2">
    <location>
        <begin position="400"/>
        <end position="419"/>
    </location>
</feature>
<evidence type="ECO:0000313" key="4">
    <source>
        <dbReference type="Proteomes" id="UP001054252"/>
    </source>
</evidence>
<sequence>MSSKETISDDRVRGRVQEIEGRDLRVPLNILEREDEREECSTLRKRLLAGGEEREGVLGSGGPLDAFVLPLLGGWVMIPHPKPIGMVVAGVRRDEQDFLEAAGGVNIPKKGRGKRAEDKRRVEEEGPIVAKRKRMEQQEAVEEIPELVTSSLRIEGTSSATAVEFVATLQEQRYIRVQTTSFYDFGIRSTAKRFINAYFPEVDRQRAKDEVAARGSVGVVRQALEAMNLVNALANEHHESLKERNQMRKDNAELVKKNEEAEAEQKKRICEDELEKMEKELEEAVKAVAELELKVHNSVEEHVKGFLKSSTFEDIVNLYQLPTTTVPFSDCQKKVKLQYPDVDVMKITFGDQEGEVEENGESSTADFCSEVTLKWDRDSRSQTILPPKFNFEFVAVGDKGTEGADNPIEGVDNPDQPTA</sequence>
<evidence type="ECO:0000256" key="2">
    <source>
        <dbReference type="SAM" id="MobiDB-lite"/>
    </source>
</evidence>
<gene>
    <name evidence="3" type="ORF">SLEP1_g37228</name>
</gene>
<keyword evidence="1" id="KW-0175">Coiled coil</keyword>